<evidence type="ECO:0000259" key="1">
    <source>
        <dbReference type="Pfam" id="PF11202"/>
    </source>
</evidence>
<sequence>MRSSYRDEDVTLLLKDITGMVQPQPTEEREKLIQAGKHYSEMLPVEYVPTEKYMQVYREALKNYAKPVALAVGRLADKIVEKKGTGHCARLTGSRRYSNRNFSQKIYCKKNIRSMYRIIPFPSSAAEGLITMR</sequence>
<dbReference type="InterPro" id="IPR011215">
    <property type="entry name" value="StiP_N"/>
</dbReference>
<dbReference type="Pfam" id="PF11202">
    <property type="entry name" value="StiP"/>
    <property type="match status" value="1"/>
</dbReference>
<reference evidence="2 3" key="1">
    <citation type="submission" date="2010-03" db="EMBL/GenBank/DDBJ databases">
        <title>The genome sequence of Roseburia intestinalis XB6B4.</title>
        <authorList>
            <consortium name="metaHIT consortium -- http://www.metahit.eu/"/>
            <person name="Pajon A."/>
            <person name="Turner K."/>
            <person name="Parkhill J."/>
            <person name="Bernalier A."/>
        </authorList>
    </citation>
    <scope>NUCLEOTIDE SEQUENCE [LARGE SCALE GENOMIC DNA]</scope>
    <source>
        <strain evidence="2 3">XB6B4</strain>
    </source>
</reference>
<gene>
    <name evidence="2" type="ORF">RO1_36340</name>
</gene>
<accession>D4L2P4</accession>
<dbReference type="PATRIC" id="fig|718255.3.peg.1002"/>
<dbReference type="HOGENOM" id="CLU_1905159_0_0_9"/>
<feature type="domain" description="Cysteine protease StiP N-terminal" evidence="1">
    <location>
        <begin position="3"/>
        <end position="85"/>
    </location>
</feature>
<proteinExistence type="predicted"/>
<name>D4L2P4_9FIRM</name>
<dbReference type="EMBL" id="FP929050">
    <property type="protein sequence ID" value="CBL13884.1"/>
    <property type="molecule type" value="Genomic_DNA"/>
</dbReference>
<evidence type="ECO:0000313" key="2">
    <source>
        <dbReference type="EMBL" id="CBL13884.1"/>
    </source>
</evidence>
<evidence type="ECO:0000313" key="3">
    <source>
        <dbReference type="Proteomes" id="UP000008953"/>
    </source>
</evidence>
<reference evidence="2 3" key="2">
    <citation type="submission" date="2010-03" db="EMBL/GenBank/DDBJ databases">
        <authorList>
            <person name="Pajon A."/>
        </authorList>
    </citation>
    <scope>NUCLEOTIDE SEQUENCE [LARGE SCALE GENOMIC DNA]</scope>
    <source>
        <strain evidence="2 3">XB6B4</strain>
    </source>
</reference>
<dbReference type="Proteomes" id="UP000008953">
    <property type="component" value="Chromosome"/>
</dbReference>
<organism evidence="2 3">
    <name type="scientific">Roseburia intestinalis XB6B4</name>
    <dbReference type="NCBI Taxonomy" id="718255"/>
    <lineage>
        <taxon>Bacteria</taxon>
        <taxon>Bacillati</taxon>
        <taxon>Bacillota</taxon>
        <taxon>Clostridia</taxon>
        <taxon>Lachnospirales</taxon>
        <taxon>Lachnospiraceae</taxon>
        <taxon>Roseburia</taxon>
    </lineage>
</organism>
<protein>
    <recommendedName>
        <fullName evidence="1">Cysteine protease StiP N-terminal domain-containing protein</fullName>
    </recommendedName>
</protein>
<dbReference type="KEGG" id="rix:RO1_36340"/>
<dbReference type="AlphaFoldDB" id="D4L2P4"/>